<evidence type="ECO:0000313" key="3">
    <source>
        <dbReference type="EMBL" id="KKR71041.1"/>
    </source>
</evidence>
<comment type="caution">
    <text evidence="3">The sequence shown here is derived from an EMBL/GenBank/DDBJ whole genome shotgun (WGS) entry which is preliminary data.</text>
</comment>
<feature type="active site" description="Proton acceptor" evidence="2">
    <location>
        <position position="65"/>
    </location>
</feature>
<evidence type="ECO:0000256" key="2">
    <source>
        <dbReference type="PIRSR" id="PIRSR005384-1"/>
    </source>
</evidence>
<dbReference type="EMBL" id="LBZM01000037">
    <property type="protein sequence ID" value="KKR71041.1"/>
    <property type="molecule type" value="Genomic_DNA"/>
</dbReference>
<dbReference type="Proteomes" id="UP000034664">
    <property type="component" value="Unassembled WGS sequence"/>
</dbReference>
<sequence length="149" mass="16818">MLYTSLMKIFIGADHRGFRLKEQLKVLLEEQNTVHDPDDDYPDFVLNIAKQLQKAPEASRGILICGSGVGVDIAANKFAKIRSVLATNPEQAAEAREHENVNVVSLSADHISLDEAQKIIKNFLNTDFPLVERHVRRLKKIEKIENDTK</sequence>
<dbReference type="NCBIfam" id="NF004051">
    <property type="entry name" value="PRK05571.1"/>
    <property type="match status" value="1"/>
</dbReference>
<dbReference type="PANTHER" id="PTHR30345">
    <property type="entry name" value="RIBOSE-5-PHOSPHATE ISOMERASE B"/>
    <property type="match status" value="1"/>
</dbReference>
<name>A0A0G0T8A8_9BACT</name>
<organism evidence="3 4">
    <name type="scientific">Candidatus Roizmanbacteria bacterium GW2011_GWB1_40_7</name>
    <dbReference type="NCBI Taxonomy" id="1618482"/>
    <lineage>
        <taxon>Bacteria</taxon>
        <taxon>Candidatus Roizmaniibacteriota</taxon>
    </lineage>
</organism>
<gene>
    <name evidence="3" type="ORF">UU14_C0037G0010</name>
</gene>
<dbReference type="GO" id="GO:0005975">
    <property type="term" value="P:carbohydrate metabolic process"/>
    <property type="evidence" value="ECO:0007669"/>
    <property type="project" value="InterPro"/>
</dbReference>
<reference evidence="3 4" key="1">
    <citation type="journal article" date="2015" name="Nature">
        <title>rRNA introns, odd ribosomes, and small enigmatic genomes across a large radiation of phyla.</title>
        <authorList>
            <person name="Brown C.T."/>
            <person name="Hug L.A."/>
            <person name="Thomas B.C."/>
            <person name="Sharon I."/>
            <person name="Castelle C.J."/>
            <person name="Singh A."/>
            <person name="Wilkins M.J."/>
            <person name="Williams K.H."/>
            <person name="Banfield J.F."/>
        </authorList>
    </citation>
    <scope>NUCLEOTIDE SEQUENCE [LARGE SCALE GENOMIC DNA]</scope>
</reference>
<dbReference type="SUPFAM" id="SSF89623">
    <property type="entry name" value="Ribose/Galactose isomerase RpiB/AlsB"/>
    <property type="match status" value="1"/>
</dbReference>
<proteinExistence type="inferred from homology"/>
<dbReference type="InterPro" id="IPR036569">
    <property type="entry name" value="RpiB_LacA_LacB_sf"/>
</dbReference>
<dbReference type="AlphaFoldDB" id="A0A0G0T8A8"/>
<dbReference type="PIRSF" id="PIRSF005384">
    <property type="entry name" value="RpiB_LacA_B"/>
    <property type="match status" value="1"/>
</dbReference>
<protein>
    <submittedName>
        <fullName evidence="3">Ribose-5-phosphate isomerase</fullName>
    </submittedName>
</protein>
<dbReference type="InterPro" id="IPR003500">
    <property type="entry name" value="RpiB_LacA_LacB"/>
</dbReference>
<dbReference type="NCBIfam" id="TIGR00689">
    <property type="entry name" value="rpiB_lacA_lacB"/>
    <property type="match status" value="1"/>
</dbReference>
<dbReference type="PANTHER" id="PTHR30345:SF0">
    <property type="entry name" value="DNA DAMAGE-REPAIR_TOLERATION PROTEIN DRT102"/>
    <property type="match status" value="1"/>
</dbReference>
<keyword evidence="3" id="KW-0413">Isomerase</keyword>
<comment type="similarity">
    <text evidence="1">Belongs to the LacAB/RpiB family.</text>
</comment>
<dbReference type="Gene3D" id="3.40.1400.10">
    <property type="entry name" value="Sugar-phosphate isomerase, RpiB/LacA/LacB"/>
    <property type="match status" value="1"/>
</dbReference>
<dbReference type="PATRIC" id="fig|1618482.3.peg.1081"/>
<accession>A0A0G0T8A8</accession>
<evidence type="ECO:0000256" key="1">
    <source>
        <dbReference type="ARBA" id="ARBA00008754"/>
    </source>
</evidence>
<feature type="active site" description="Proton donor" evidence="2">
    <location>
        <position position="98"/>
    </location>
</feature>
<evidence type="ECO:0000313" key="4">
    <source>
        <dbReference type="Proteomes" id="UP000034664"/>
    </source>
</evidence>
<dbReference type="GO" id="GO:0016861">
    <property type="term" value="F:intramolecular oxidoreductase activity, interconverting aldoses and ketoses"/>
    <property type="evidence" value="ECO:0007669"/>
    <property type="project" value="UniProtKB-ARBA"/>
</dbReference>
<dbReference type="Pfam" id="PF02502">
    <property type="entry name" value="LacAB_rpiB"/>
    <property type="match status" value="1"/>
</dbReference>